<keyword evidence="3 6" id="KW-1133">Transmembrane helix</keyword>
<feature type="transmembrane region" description="Helical" evidence="6">
    <location>
        <begin position="131"/>
        <end position="155"/>
    </location>
</feature>
<dbReference type="PROSITE" id="PS50801">
    <property type="entry name" value="STAS"/>
    <property type="match status" value="1"/>
</dbReference>
<dbReference type="InterPro" id="IPR011547">
    <property type="entry name" value="SLC26A/SulP_dom"/>
</dbReference>
<evidence type="ECO:0000256" key="2">
    <source>
        <dbReference type="ARBA" id="ARBA00022692"/>
    </source>
</evidence>
<accession>A0ABY8NEX5</accession>
<dbReference type="InterPro" id="IPR001902">
    <property type="entry name" value="SLC26A/SulP_fam"/>
</dbReference>
<feature type="transmembrane region" description="Helical" evidence="6">
    <location>
        <begin position="98"/>
        <end position="119"/>
    </location>
</feature>
<dbReference type="SUPFAM" id="SSF52091">
    <property type="entry name" value="SpoIIaa-like"/>
    <property type="match status" value="1"/>
</dbReference>
<feature type="transmembrane region" description="Helical" evidence="6">
    <location>
        <begin position="214"/>
        <end position="234"/>
    </location>
</feature>
<feature type="region of interest" description="Disordered" evidence="5">
    <location>
        <begin position="568"/>
        <end position="587"/>
    </location>
</feature>
<feature type="transmembrane region" description="Helical" evidence="6">
    <location>
        <begin position="397"/>
        <end position="427"/>
    </location>
</feature>
<keyword evidence="2 6" id="KW-0812">Transmembrane</keyword>
<evidence type="ECO:0000313" key="8">
    <source>
        <dbReference type="EMBL" id="WGL17353.1"/>
    </source>
</evidence>
<feature type="transmembrane region" description="Helical" evidence="6">
    <location>
        <begin position="262"/>
        <end position="285"/>
    </location>
</feature>
<dbReference type="EMBL" id="CP118605">
    <property type="protein sequence ID" value="WGL17353.1"/>
    <property type="molecule type" value="Genomic_DNA"/>
</dbReference>
<sequence>MRAKQLIPNWLRNYHRKWLAGDITAALVSGMLLVPQGLAYALLAGLPPHIGLYASLLPLIAYAAFGSSSAMALGPVAVISLMMTSSLSPLAATGSAEYIAAAIMLTLLSGLFLFAMGLLKLGVLSNLLSHPVISGFIAGAGALIIVGQLPALLGIEADGETASIQLFHVIEHLPEAHLTTMLFGVVTVILLVFSRTWLPMLLFRIGTPKQFARLAAKLMPMLLVLLAIAMVHWLKFDDKLAIIGEIPRGLPRITLPNLDWNLVYQLLLPALMIALMGFVESLSIAQALATQRSERVNADGELLGLGAANITSALSGGLPVAGSFSRSAVNADSGAKSPLAGVLSALLMVPVLLYLTAFFGELPLTVLAAIIIVAAAGLIDFKGFIQNWRYDRTDGIAMLFTFLGVLLFGVEVGIALGIGLSFATLIWRSSRPHIAVVGRVPGTEHFRNVVRHDVKTHKNLLFLRIDESLFFSNISAVEDRLLLELKRHPETRELVIILSSVSRIDGTALERLHQINKDLQRRDIRMHLAEVKGPVLDRLSRSKLLERLSGRIFLSSYIAELALQKEQKELQEQDTGEDRQGDASPSL</sequence>
<comment type="subcellular location">
    <subcellularLocation>
        <location evidence="1">Membrane</location>
        <topology evidence="1">Multi-pass membrane protein</topology>
    </subcellularLocation>
</comment>
<organism evidence="8 9">
    <name type="scientific">Microbulbifer bruguierae</name>
    <dbReference type="NCBI Taxonomy" id="3029061"/>
    <lineage>
        <taxon>Bacteria</taxon>
        <taxon>Pseudomonadati</taxon>
        <taxon>Pseudomonadota</taxon>
        <taxon>Gammaproteobacteria</taxon>
        <taxon>Cellvibrionales</taxon>
        <taxon>Microbulbiferaceae</taxon>
        <taxon>Microbulbifer</taxon>
    </lineage>
</organism>
<name>A0ABY8NEX5_9GAMM</name>
<dbReference type="RefSeq" id="WP_280321206.1">
    <property type="nucleotide sequence ID" value="NZ_CP118605.1"/>
</dbReference>
<evidence type="ECO:0000313" key="9">
    <source>
        <dbReference type="Proteomes" id="UP001236500"/>
    </source>
</evidence>
<feature type="transmembrane region" description="Helical" evidence="6">
    <location>
        <begin position="339"/>
        <end position="360"/>
    </location>
</feature>
<dbReference type="CDD" id="cd07042">
    <property type="entry name" value="STAS_SulP_like_sulfate_transporter"/>
    <property type="match status" value="1"/>
</dbReference>
<dbReference type="Proteomes" id="UP001236500">
    <property type="component" value="Chromosome"/>
</dbReference>
<keyword evidence="4 6" id="KW-0472">Membrane</keyword>
<dbReference type="InterPro" id="IPR036513">
    <property type="entry name" value="STAS_dom_sf"/>
</dbReference>
<evidence type="ECO:0000256" key="4">
    <source>
        <dbReference type="ARBA" id="ARBA00023136"/>
    </source>
</evidence>
<feature type="compositionally biased region" description="Basic and acidic residues" evidence="5">
    <location>
        <begin position="568"/>
        <end position="581"/>
    </location>
</feature>
<gene>
    <name evidence="8" type="primary">sulP</name>
    <name evidence="8" type="ORF">PVT68_03415</name>
</gene>
<dbReference type="Pfam" id="PF01740">
    <property type="entry name" value="STAS"/>
    <property type="match status" value="1"/>
</dbReference>
<evidence type="ECO:0000256" key="6">
    <source>
        <dbReference type="SAM" id="Phobius"/>
    </source>
</evidence>
<reference evidence="8 9" key="1">
    <citation type="submission" date="2023-02" db="EMBL/GenBank/DDBJ databases">
        <title>Description and genomic characterization of Microbulbifer bruguierae sp. nov., isolated from the sediment of mangrove plant Bruguiera sexangula.</title>
        <authorList>
            <person name="Long M."/>
        </authorList>
    </citation>
    <scope>NUCLEOTIDE SEQUENCE [LARGE SCALE GENOMIC DNA]</scope>
    <source>
        <strain evidence="8 9">H12</strain>
    </source>
</reference>
<dbReference type="Gene3D" id="3.30.750.24">
    <property type="entry name" value="STAS domain"/>
    <property type="match status" value="1"/>
</dbReference>
<feature type="transmembrane region" description="Helical" evidence="6">
    <location>
        <begin position="20"/>
        <end position="43"/>
    </location>
</feature>
<evidence type="ECO:0000256" key="1">
    <source>
        <dbReference type="ARBA" id="ARBA00004141"/>
    </source>
</evidence>
<proteinExistence type="predicted"/>
<keyword evidence="9" id="KW-1185">Reference proteome</keyword>
<dbReference type="Pfam" id="PF00916">
    <property type="entry name" value="Sulfate_transp"/>
    <property type="match status" value="1"/>
</dbReference>
<feature type="transmembrane region" description="Helical" evidence="6">
    <location>
        <begin position="175"/>
        <end position="193"/>
    </location>
</feature>
<dbReference type="PANTHER" id="PTHR11814">
    <property type="entry name" value="SULFATE TRANSPORTER"/>
    <property type="match status" value="1"/>
</dbReference>
<evidence type="ECO:0000256" key="5">
    <source>
        <dbReference type="SAM" id="MobiDB-lite"/>
    </source>
</evidence>
<evidence type="ECO:0000259" key="7">
    <source>
        <dbReference type="PROSITE" id="PS50801"/>
    </source>
</evidence>
<dbReference type="NCBIfam" id="TIGR00815">
    <property type="entry name" value="sulP"/>
    <property type="match status" value="1"/>
</dbReference>
<dbReference type="InterPro" id="IPR002645">
    <property type="entry name" value="STAS_dom"/>
</dbReference>
<protein>
    <submittedName>
        <fullName evidence="8">Sulfate permease</fullName>
    </submittedName>
</protein>
<feature type="transmembrane region" description="Helical" evidence="6">
    <location>
        <begin position="366"/>
        <end position="385"/>
    </location>
</feature>
<evidence type="ECO:0000256" key="3">
    <source>
        <dbReference type="ARBA" id="ARBA00022989"/>
    </source>
</evidence>
<feature type="domain" description="STAS" evidence="7">
    <location>
        <begin position="450"/>
        <end position="549"/>
    </location>
</feature>